<accession>A0ABQ2G367</accession>
<proteinExistence type="predicted"/>
<dbReference type="Proteomes" id="UP000639973">
    <property type="component" value="Unassembled WGS sequence"/>
</dbReference>
<gene>
    <name evidence="3" type="ORF">GCM10010840_08740</name>
</gene>
<protein>
    <recommendedName>
        <fullName evidence="2">Response regulatory domain-containing protein</fullName>
    </recommendedName>
</protein>
<dbReference type="EMBL" id="BMOL01000002">
    <property type="protein sequence ID" value="GGL72959.1"/>
    <property type="molecule type" value="Genomic_DNA"/>
</dbReference>
<dbReference type="Pfam" id="PF00072">
    <property type="entry name" value="Response_reg"/>
    <property type="match status" value="1"/>
</dbReference>
<keyword evidence="4" id="KW-1185">Reference proteome</keyword>
<sequence>MRTFAAAASRWEGDGFGVLLLDLALPDGFGLDLVSRGLALAGEVPVVVLSGLEDGAVAAQAVELGARVYVVKGPGAVQDLRAVL</sequence>
<evidence type="ECO:0000313" key="4">
    <source>
        <dbReference type="Proteomes" id="UP000639973"/>
    </source>
</evidence>
<comment type="caution">
    <text evidence="3">The sequence shown here is derived from an EMBL/GenBank/DDBJ whole genome shotgun (WGS) entry which is preliminary data.</text>
</comment>
<keyword evidence="1" id="KW-0597">Phosphoprotein</keyword>
<reference evidence="4" key="1">
    <citation type="journal article" date="2019" name="Int. J. Syst. Evol. Microbiol.">
        <title>The Global Catalogue of Microorganisms (GCM) 10K type strain sequencing project: providing services to taxonomists for standard genome sequencing and annotation.</title>
        <authorList>
            <consortium name="The Broad Institute Genomics Platform"/>
            <consortium name="The Broad Institute Genome Sequencing Center for Infectious Disease"/>
            <person name="Wu L."/>
            <person name="Ma J."/>
        </authorList>
    </citation>
    <scope>NUCLEOTIDE SEQUENCE [LARGE SCALE GENOMIC DNA]</scope>
    <source>
        <strain evidence="4">JCM 15442</strain>
    </source>
</reference>
<dbReference type="RefSeq" id="WP_229723311.1">
    <property type="nucleotide sequence ID" value="NZ_BMOL01000002.1"/>
</dbReference>
<dbReference type="PROSITE" id="PS50110">
    <property type="entry name" value="RESPONSE_REGULATORY"/>
    <property type="match status" value="1"/>
</dbReference>
<evidence type="ECO:0000313" key="3">
    <source>
        <dbReference type="EMBL" id="GGL72959.1"/>
    </source>
</evidence>
<feature type="domain" description="Response regulatory" evidence="2">
    <location>
        <begin position="1"/>
        <end position="84"/>
    </location>
</feature>
<organism evidence="3 4">
    <name type="scientific">Deinococcus aerolatus</name>
    <dbReference type="NCBI Taxonomy" id="522487"/>
    <lineage>
        <taxon>Bacteria</taxon>
        <taxon>Thermotogati</taxon>
        <taxon>Deinococcota</taxon>
        <taxon>Deinococci</taxon>
        <taxon>Deinococcales</taxon>
        <taxon>Deinococcaceae</taxon>
        <taxon>Deinococcus</taxon>
    </lineage>
</organism>
<dbReference type="Gene3D" id="3.40.50.2300">
    <property type="match status" value="1"/>
</dbReference>
<feature type="modified residue" description="4-aspartylphosphate" evidence="1">
    <location>
        <position position="22"/>
    </location>
</feature>
<evidence type="ECO:0000256" key="1">
    <source>
        <dbReference type="PROSITE-ProRule" id="PRU00169"/>
    </source>
</evidence>
<evidence type="ECO:0000259" key="2">
    <source>
        <dbReference type="PROSITE" id="PS50110"/>
    </source>
</evidence>
<dbReference type="SUPFAM" id="SSF52172">
    <property type="entry name" value="CheY-like"/>
    <property type="match status" value="1"/>
</dbReference>
<dbReference type="CDD" id="cd00156">
    <property type="entry name" value="REC"/>
    <property type="match status" value="1"/>
</dbReference>
<dbReference type="InterPro" id="IPR011006">
    <property type="entry name" value="CheY-like_superfamily"/>
</dbReference>
<dbReference type="InterPro" id="IPR001789">
    <property type="entry name" value="Sig_transdc_resp-reg_receiver"/>
</dbReference>
<name>A0ABQ2G367_9DEIO</name>